<evidence type="ECO:0008006" key="3">
    <source>
        <dbReference type="Google" id="ProtNLM"/>
    </source>
</evidence>
<reference evidence="1" key="2">
    <citation type="submission" date="2020-09" db="EMBL/GenBank/DDBJ databases">
        <authorList>
            <person name="Sun Q."/>
            <person name="Zhou Y."/>
        </authorList>
    </citation>
    <scope>NUCLEOTIDE SEQUENCE</scope>
    <source>
        <strain evidence="1">CGMCC 4.7308</strain>
    </source>
</reference>
<sequence length="82" mass="8751">MPTLFDVDRLLGPAELARLIGVSRQRVSQLAQKPTFPAPLAVLEMGSVWALGDLTAWAERTGRALNLDALQPAPVEAEGDNG</sequence>
<dbReference type="Proteomes" id="UP000655208">
    <property type="component" value="Unassembled WGS sequence"/>
</dbReference>
<name>A0A917WK65_9ACTN</name>
<comment type="caution">
    <text evidence="1">The sequence shown here is derived from an EMBL/GenBank/DDBJ whole genome shotgun (WGS) entry which is preliminary data.</text>
</comment>
<dbReference type="EMBL" id="BMNA01000007">
    <property type="protein sequence ID" value="GGM09505.1"/>
    <property type="molecule type" value="Genomic_DNA"/>
</dbReference>
<evidence type="ECO:0000313" key="1">
    <source>
        <dbReference type="EMBL" id="GGM09505.1"/>
    </source>
</evidence>
<dbReference type="RefSeq" id="WP_229674496.1">
    <property type="nucleotide sequence ID" value="NZ_BMNA01000007.1"/>
</dbReference>
<dbReference type="AlphaFoldDB" id="A0A917WK65"/>
<organism evidence="1 2">
    <name type="scientific">Nakamurella endophytica</name>
    <dbReference type="NCBI Taxonomy" id="1748367"/>
    <lineage>
        <taxon>Bacteria</taxon>
        <taxon>Bacillati</taxon>
        <taxon>Actinomycetota</taxon>
        <taxon>Actinomycetes</taxon>
        <taxon>Nakamurellales</taxon>
        <taxon>Nakamurellaceae</taxon>
        <taxon>Nakamurella</taxon>
    </lineage>
</organism>
<keyword evidence="2" id="KW-1185">Reference proteome</keyword>
<proteinExistence type="predicted"/>
<evidence type="ECO:0000313" key="2">
    <source>
        <dbReference type="Proteomes" id="UP000655208"/>
    </source>
</evidence>
<gene>
    <name evidence="1" type="ORF">GCM10011594_31730</name>
</gene>
<protein>
    <recommendedName>
        <fullName evidence="3">DNA-binding protein</fullName>
    </recommendedName>
</protein>
<accession>A0A917WK65</accession>
<reference evidence="1" key="1">
    <citation type="journal article" date="2014" name="Int. J. Syst. Evol. Microbiol.">
        <title>Complete genome sequence of Corynebacterium casei LMG S-19264T (=DSM 44701T), isolated from a smear-ripened cheese.</title>
        <authorList>
            <consortium name="US DOE Joint Genome Institute (JGI-PGF)"/>
            <person name="Walter F."/>
            <person name="Albersmeier A."/>
            <person name="Kalinowski J."/>
            <person name="Ruckert C."/>
        </authorList>
    </citation>
    <scope>NUCLEOTIDE SEQUENCE</scope>
    <source>
        <strain evidence="1">CGMCC 4.7308</strain>
    </source>
</reference>